<reference evidence="5 6" key="1">
    <citation type="journal article" date="2015" name="Genome Announc.">
        <title>Complete genome sequence of Martelella endophytica YC6887, which has antifungal activity associated with a halophyte.</title>
        <authorList>
            <person name="Khan A."/>
            <person name="Khan H."/>
            <person name="Chung E.J."/>
            <person name="Hossain M.T."/>
            <person name="Chung Y.R."/>
        </authorList>
    </citation>
    <scope>NUCLEOTIDE SEQUENCE [LARGE SCALE GENOMIC DNA]</scope>
    <source>
        <strain evidence="5">YC6887</strain>
    </source>
</reference>
<dbReference type="KEGG" id="mey:TM49_03975"/>
<comment type="similarity">
    <text evidence="1">Belongs to the Gfo/Idh/MocA family.</text>
</comment>
<dbReference type="InterPro" id="IPR050984">
    <property type="entry name" value="Gfo/Idh/MocA_domain"/>
</dbReference>
<dbReference type="PANTHER" id="PTHR22604:SF105">
    <property type="entry name" value="TRANS-1,2-DIHYDROBENZENE-1,2-DIOL DEHYDROGENASE"/>
    <property type="match status" value="1"/>
</dbReference>
<dbReference type="STRING" id="1486262.TM49_03975"/>
<keyword evidence="6" id="KW-1185">Reference proteome</keyword>
<keyword evidence="2" id="KW-0560">Oxidoreductase</keyword>
<evidence type="ECO:0000313" key="5">
    <source>
        <dbReference type="EMBL" id="AJY45035.1"/>
    </source>
</evidence>
<dbReference type="AlphaFoldDB" id="A0A0D5LM60"/>
<sequence>MSDKLKWGILSTAGIGVRKVIPGMKKSELGMVRAIASRDVAKAAAAAEKLQIPVSYGSYEALLADPEIDAIYNPLPVNMHVDWSIKAMEAGKHVLCEKPIAMSAEEAQRLIAARERTGKQVLEAVMVRQHPQWLRVAEIIRSGEIGEVCLMQTTMSFFNDDPHNIRNIPEVGGGALYDVGCYALFLSRFVFDAEPVQVVSMSDIDPDMRTDRLMSGIVDFGGGKQLSFACGTQLARFQTVQILGRKGRIEVPVSLNAPQGGEVTITIDADGTNEPDKMRREVIPASDQYTLQADLAARVFLGETAAEYPIENAVNNMAAIDALYRSSKSHTWEKVASI</sequence>
<feature type="domain" description="Gfo/Idh/MocA-like oxidoreductase N-terminal" evidence="3">
    <location>
        <begin position="8"/>
        <end position="122"/>
    </location>
</feature>
<dbReference type="OrthoDB" id="9774191at2"/>
<evidence type="ECO:0000313" key="6">
    <source>
        <dbReference type="Proteomes" id="UP000032611"/>
    </source>
</evidence>
<dbReference type="PANTHER" id="PTHR22604">
    <property type="entry name" value="OXIDOREDUCTASES"/>
    <property type="match status" value="1"/>
</dbReference>
<dbReference type="Gene3D" id="3.30.360.10">
    <property type="entry name" value="Dihydrodipicolinate Reductase, domain 2"/>
    <property type="match status" value="1"/>
</dbReference>
<dbReference type="EMBL" id="CP010803">
    <property type="protein sequence ID" value="AJY45035.1"/>
    <property type="molecule type" value="Genomic_DNA"/>
</dbReference>
<evidence type="ECO:0000256" key="2">
    <source>
        <dbReference type="ARBA" id="ARBA00023002"/>
    </source>
</evidence>
<name>A0A0D5LM60_MAREN</name>
<accession>A0A0D5LM60</accession>
<feature type="domain" description="GFO/IDH/MocA-like oxidoreductase" evidence="4">
    <location>
        <begin position="134"/>
        <end position="250"/>
    </location>
</feature>
<dbReference type="GO" id="GO:0016491">
    <property type="term" value="F:oxidoreductase activity"/>
    <property type="evidence" value="ECO:0007669"/>
    <property type="project" value="UniProtKB-KW"/>
</dbReference>
<organism evidence="5 6">
    <name type="scientific">Martelella endophytica</name>
    <dbReference type="NCBI Taxonomy" id="1486262"/>
    <lineage>
        <taxon>Bacteria</taxon>
        <taxon>Pseudomonadati</taxon>
        <taxon>Pseudomonadota</taxon>
        <taxon>Alphaproteobacteria</taxon>
        <taxon>Hyphomicrobiales</taxon>
        <taxon>Aurantimonadaceae</taxon>
        <taxon>Martelella</taxon>
    </lineage>
</organism>
<evidence type="ECO:0000259" key="3">
    <source>
        <dbReference type="Pfam" id="PF01408"/>
    </source>
</evidence>
<dbReference type="Pfam" id="PF01408">
    <property type="entry name" value="GFO_IDH_MocA"/>
    <property type="match status" value="1"/>
</dbReference>
<dbReference type="Gene3D" id="3.40.50.720">
    <property type="entry name" value="NAD(P)-binding Rossmann-like Domain"/>
    <property type="match status" value="1"/>
</dbReference>
<evidence type="ECO:0000259" key="4">
    <source>
        <dbReference type="Pfam" id="PF22725"/>
    </source>
</evidence>
<dbReference type="InterPro" id="IPR036291">
    <property type="entry name" value="NAD(P)-bd_dom_sf"/>
</dbReference>
<dbReference type="Pfam" id="PF22725">
    <property type="entry name" value="GFO_IDH_MocA_C3"/>
    <property type="match status" value="1"/>
</dbReference>
<dbReference type="HOGENOM" id="CLU_023194_5_0_5"/>
<evidence type="ECO:0000256" key="1">
    <source>
        <dbReference type="ARBA" id="ARBA00010928"/>
    </source>
</evidence>
<dbReference type="InterPro" id="IPR055170">
    <property type="entry name" value="GFO_IDH_MocA-like_dom"/>
</dbReference>
<proteinExistence type="inferred from homology"/>
<dbReference type="InterPro" id="IPR000683">
    <property type="entry name" value="Gfo/Idh/MocA-like_OxRdtase_N"/>
</dbReference>
<dbReference type="Proteomes" id="UP000032611">
    <property type="component" value="Chromosome"/>
</dbReference>
<dbReference type="SUPFAM" id="SSF55347">
    <property type="entry name" value="Glyceraldehyde-3-phosphate dehydrogenase-like, C-terminal domain"/>
    <property type="match status" value="1"/>
</dbReference>
<gene>
    <name evidence="5" type="ORF">TM49_03975</name>
</gene>
<dbReference type="SUPFAM" id="SSF51735">
    <property type="entry name" value="NAD(P)-binding Rossmann-fold domains"/>
    <property type="match status" value="1"/>
</dbReference>
<protein>
    <submittedName>
        <fullName evidence="5">NAD-binding protein</fullName>
    </submittedName>
</protein>
<dbReference type="RefSeq" id="WP_045679631.1">
    <property type="nucleotide sequence ID" value="NZ_CP010803.1"/>
</dbReference>
<dbReference type="GO" id="GO:0000166">
    <property type="term" value="F:nucleotide binding"/>
    <property type="evidence" value="ECO:0007669"/>
    <property type="project" value="InterPro"/>
</dbReference>
<dbReference type="PATRIC" id="fig|1486262.3.peg.809"/>